<organism evidence="2 3">
    <name type="scientific">Plenodomus tracheiphilus IPT5</name>
    <dbReference type="NCBI Taxonomy" id="1408161"/>
    <lineage>
        <taxon>Eukaryota</taxon>
        <taxon>Fungi</taxon>
        <taxon>Dikarya</taxon>
        <taxon>Ascomycota</taxon>
        <taxon>Pezizomycotina</taxon>
        <taxon>Dothideomycetes</taxon>
        <taxon>Pleosporomycetidae</taxon>
        <taxon>Pleosporales</taxon>
        <taxon>Pleosporineae</taxon>
        <taxon>Leptosphaeriaceae</taxon>
        <taxon>Plenodomus</taxon>
    </lineage>
</organism>
<sequence length="151" mass="15762">MARYRSGHSGSRGHPHTVSTSDSCFASRIPTDGRQRTITTSADSTTSYTSTTRTITTETVTETATTTVPPVARRAANIAAIAEDVIDSVIESGSAIETSSKSPQRLQAESGLANACSCKMVDPTATVTSSFTVPPIVSPLKTTDCIADAHL</sequence>
<name>A0A6A7B0P5_9PLEO</name>
<dbReference type="AlphaFoldDB" id="A0A6A7B0P5"/>
<evidence type="ECO:0000313" key="3">
    <source>
        <dbReference type="Proteomes" id="UP000799423"/>
    </source>
</evidence>
<keyword evidence="3" id="KW-1185">Reference proteome</keyword>
<evidence type="ECO:0000256" key="1">
    <source>
        <dbReference type="SAM" id="MobiDB-lite"/>
    </source>
</evidence>
<dbReference type="EMBL" id="MU006316">
    <property type="protein sequence ID" value="KAF2848654.1"/>
    <property type="molecule type" value="Genomic_DNA"/>
</dbReference>
<protein>
    <submittedName>
        <fullName evidence="2">Uncharacterized protein</fullName>
    </submittedName>
</protein>
<dbReference type="Proteomes" id="UP000799423">
    <property type="component" value="Unassembled WGS sequence"/>
</dbReference>
<feature type="region of interest" description="Disordered" evidence="1">
    <location>
        <begin position="1"/>
        <end position="50"/>
    </location>
</feature>
<gene>
    <name evidence="2" type="ORF">T440DRAFT_150799</name>
</gene>
<evidence type="ECO:0000313" key="2">
    <source>
        <dbReference type="EMBL" id="KAF2848654.1"/>
    </source>
</evidence>
<dbReference type="OrthoDB" id="3793279at2759"/>
<proteinExistence type="predicted"/>
<reference evidence="2" key="1">
    <citation type="submission" date="2020-01" db="EMBL/GenBank/DDBJ databases">
        <authorList>
            <consortium name="DOE Joint Genome Institute"/>
            <person name="Haridas S."/>
            <person name="Albert R."/>
            <person name="Binder M."/>
            <person name="Bloem J."/>
            <person name="Labutti K."/>
            <person name="Salamov A."/>
            <person name="Andreopoulos B."/>
            <person name="Baker S.E."/>
            <person name="Barry K."/>
            <person name="Bills G."/>
            <person name="Bluhm B.H."/>
            <person name="Cannon C."/>
            <person name="Castanera R."/>
            <person name="Culley D.E."/>
            <person name="Daum C."/>
            <person name="Ezra D."/>
            <person name="Gonzalez J.B."/>
            <person name="Henrissat B."/>
            <person name="Kuo A."/>
            <person name="Liang C."/>
            <person name="Lipzen A."/>
            <person name="Lutzoni F."/>
            <person name="Magnuson J."/>
            <person name="Mondo S."/>
            <person name="Nolan M."/>
            <person name="Ohm R."/>
            <person name="Pangilinan J."/>
            <person name="Park H.-J."/>
            <person name="Ramirez L."/>
            <person name="Alfaro M."/>
            <person name="Sun H."/>
            <person name="Tritt A."/>
            <person name="Yoshinaga Y."/>
            <person name="Zwiers L.-H."/>
            <person name="Turgeon B.G."/>
            <person name="Goodwin S.B."/>
            <person name="Spatafora J.W."/>
            <person name="Crous P.W."/>
            <person name="Grigoriev I.V."/>
        </authorList>
    </citation>
    <scope>NUCLEOTIDE SEQUENCE</scope>
    <source>
        <strain evidence="2">IPT5</strain>
    </source>
</reference>
<accession>A0A6A7B0P5</accession>
<feature type="compositionally biased region" description="Low complexity" evidence="1">
    <location>
        <begin position="36"/>
        <end position="50"/>
    </location>
</feature>